<proteinExistence type="predicted"/>
<dbReference type="Proteomes" id="UP001058974">
    <property type="component" value="Chromosome 4"/>
</dbReference>
<dbReference type="AlphaFoldDB" id="A0A9D4X8F5"/>
<accession>A0A9D4X8F5</accession>
<evidence type="ECO:0000313" key="1">
    <source>
        <dbReference type="EMBL" id="KAI5415472.1"/>
    </source>
</evidence>
<comment type="caution">
    <text evidence="1">The sequence shown here is derived from an EMBL/GenBank/DDBJ whole genome shotgun (WGS) entry which is preliminary data.</text>
</comment>
<protein>
    <submittedName>
        <fullName evidence="1">Uncharacterized protein</fullName>
    </submittedName>
</protein>
<organism evidence="1 2">
    <name type="scientific">Pisum sativum</name>
    <name type="common">Garden pea</name>
    <name type="synonym">Lathyrus oleraceus</name>
    <dbReference type="NCBI Taxonomy" id="3888"/>
    <lineage>
        <taxon>Eukaryota</taxon>
        <taxon>Viridiplantae</taxon>
        <taxon>Streptophyta</taxon>
        <taxon>Embryophyta</taxon>
        <taxon>Tracheophyta</taxon>
        <taxon>Spermatophyta</taxon>
        <taxon>Magnoliopsida</taxon>
        <taxon>eudicotyledons</taxon>
        <taxon>Gunneridae</taxon>
        <taxon>Pentapetalae</taxon>
        <taxon>rosids</taxon>
        <taxon>fabids</taxon>
        <taxon>Fabales</taxon>
        <taxon>Fabaceae</taxon>
        <taxon>Papilionoideae</taxon>
        <taxon>50 kb inversion clade</taxon>
        <taxon>NPAAA clade</taxon>
        <taxon>Hologalegina</taxon>
        <taxon>IRL clade</taxon>
        <taxon>Fabeae</taxon>
        <taxon>Lathyrus</taxon>
    </lineage>
</organism>
<sequence length="107" mass="12198">MDLKYVTKTAKAPQVWESDEAFFIGFRGSSSIEKKDDNKGCFNYKKSSHFIVDCPEVQKDKSKKGSFINKFNKILLATWDELGNEEDSKKDKEQANFALMDLTSSEA</sequence>
<evidence type="ECO:0000313" key="2">
    <source>
        <dbReference type="Proteomes" id="UP001058974"/>
    </source>
</evidence>
<reference evidence="1 2" key="1">
    <citation type="journal article" date="2022" name="Nat. Genet.">
        <title>Improved pea reference genome and pan-genome highlight genomic features and evolutionary characteristics.</title>
        <authorList>
            <person name="Yang T."/>
            <person name="Liu R."/>
            <person name="Luo Y."/>
            <person name="Hu S."/>
            <person name="Wang D."/>
            <person name="Wang C."/>
            <person name="Pandey M.K."/>
            <person name="Ge S."/>
            <person name="Xu Q."/>
            <person name="Li N."/>
            <person name="Li G."/>
            <person name="Huang Y."/>
            <person name="Saxena R.K."/>
            <person name="Ji Y."/>
            <person name="Li M."/>
            <person name="Yan X."/>
            <person name="He Y."/>
            <person name="Liu Y."/>
            <person name="Wang X."/>
            <person name="Xiang C."/>
            <person name="Varshney R.K."/>
            <person name="Ding H."/>
            <person name="Gao S."/>
            <person name="Zong X."/>
        </authorList>
    </citation>
    <scope>NUCLEOTIDE SEQUENCE [LARGE SCALE GENOMIC DNA]</scope>
    <source>
        <strain evidence="1 2">cv. Zhongwan 6</strain>
    </source>
</reference>
<dbReference type="EMBL" id="JAMSHJ010000004">
    <property type="protein sequence ID" value="KAI5415472.1"/>
    <property type="molecule type" value="Genomic_DNA"/>
</dbReference>
<gene>
    <name evidence="1" type="ORF">KIW84_040777</name>
</gene>
<keyword evidence="2" id="KW-1185">Reference proteome</keyword>
<dbReference type="Gramene" id="Psat04G0077700-T1">
    <property type="protein sequence ID" value="KAI5415472.1"/>
    <property type="gene ID" value="KIW84_040777"/>
</dbReference>
<name>A0A9D4X8F5_PEA</name>